<dbReference type="EMBL" id="WGGD01000005">
    <property type="protein sequence ID" value="MUN28891.1"/>
    <property type="molecule type" value="Genomic_DNA"/>
</dbReference>
<keyword evidence="3" id="KW-1185">Reference proteome</keyword>
<evidence type="ECO:0000256" key="1">
    <source>
        <dbReference type="SAM" id="Phobius"/>
    </source>
</evidence>
<feature type="transmembrane region" description="Helical" evidence="1">
    <location>
        <begin position="114"/>
        <end position="135"/>
    </location>
</feature>
<feature type="transmembrane region" description="Helical" evidence="1">
    <location>
        <begin position="211"/>
        <end position="243"/>
    </location>
</feature>
<feature type="transmembrane region" description="Helical" evidence="1">
    <location>
        <begin position="12"/>
        <end position="33"/>
    </location>
</feature>
<proteinExistence type="predicted"/>
<feature type="transmembrane region" description="Helical" evidence="1">
    <location>
        <begin position="263"/>
        <end position="281"/>
    </location>
</feature>
<reference evidence="2 3" key="1">
    <citation type="submission" date="2019-10" db="EMBL/GenBank/DDBJ databases">
        <title>Sequencing and Assembly of Multiple Reported Metal-Biooxidizing Members of the Extremely Thermoacidophilic Archaeal Family Sulfolobaceae.</title>
        <authorList>
            <person name="Counts J.A."/>
            <person name="Kelly R.M."/>
        </authorList>
    </citation>
    <scope>NUCLEOTIDE SEQUENCE [LARGE SCALE GENOMIC DNA]</scope>
    <source>
        <strain evidence="2 3">DSM 6482</strain>
    </source>
</reference>
<dbReference type="AlphaFoldDB" id="A0A6A9QNY5"/>
<organism evidence="2 3">
    <name type="scientific">Sulfuracidifex metallicus DSM 6482 = JCM 9184</name>
    <dbReference type="NCBI Taxonomy" id="523847"/>
    <lineage>
        <taxon>Archaea</taxon>
        <taxon>Thermoproteota</taxon>
        <taxon>Thermoprotei</taxon>
        <taxon>Sulfolobales</taxon>
        <taxon>Sulfolobaceae</taxon>
        <taxon>Sulfuracidifex</taxon>
    </lineage>
</organism>
<sequence>MILPYLALLETALAGTNIVLGGIVEGYGYGLSLGTKWPYTKDMMQIAAKKDPEALHRIMATLVGLLSLGLLIFYPSPFTEIGFLSIVATALLGMATLYVLAGKLPSPFQGIHDIAAYTTFVSYFLLFLHGEGYFSVNVVSFLIQAIEPPHFLYFVIFMGGVVTGTRRMRAKIGDVLNHAKKLAPKAEFSPSKRPDDPNAQRKLQIAWGIHGILAVVFVIAVIILHYWLTFIFTLGVIGVGLWVYKSINRDPLKPGASIATHQFFSLLTVVAIILNSLGLLLL</sequence>
<name>A0A6A9QNY5_SULME</name>
<keyword evidence="1" id="KW-0812">Transmembrane</keyword>
<evidence type="ECO:0000313" key="2">
    <source>
        <dbReference type="EMBL" id="MUN28891.1"/>
    </source>
</evidence>
<dbReference type="Proteomes" id="UP000470772">
    <property type="component" value="Unassembled WGS sequence"/>
</dbReference>
<evidence type="ECO:0000313" key="3">
    <source>
        <dbReference type="Proteomes" id="UP000470772"/>
    </source>
</evidence>
<feature type="transmembrane region" description="Helical" evidence="1">
    <location>
        <begin position="54"/>
        <end position="75"/>
    </location>
</feature>
<keyword evidence="1" id="KW-1133">Transmembrane helix</keyword>
<feature type="transmembrane region" description="Helical" evidence="1">
    <location>
        <begin position="141"/>
        <end position="162"/>
    </location>
</feature>
<keyword evidence="1" id="KW-0472">Membrane</keyword>
<accession>A0A6A9QNY5</accession>
<protein>
    <submittedName>
        <fullName evidence="2">Cytochrome C oxidase assembly protein</fullName>
    </submittedName>
</protein>
<comment type="caution">
    <text evidence="2">The sequence shown here is derived from an EMBL/GenBank/DDBJ whole genome shotgun (WGS) entry which is preliminary data.</text>
</comment>
<gene>
    <name evidence="2" type="ORF">GC250_05430</name>
</gene>
<feature type="transmembrane region" description="Helical" evidence="1">
    <location>
        <begin position="81"/>
        <end position="102"/>
    </location>
</feature>